<dbReference type="Proteomes" id="UP000186817">
    <property type="component" value="Unassembled WGS sequence"/>
</dbReference>
<accession>A0A1Q9C2L8</accession>
<sequence length="116" mass="13153">MVYTLTLFQILEHAFTLKTKACTSTLYRGDSLCEACIWTAWHYLGTATADSRSALLCLSLESLKSIVSLHKEAASEIVVYARVFVNKLNEVEEDKDLTDLNMHVDYNRQLFRSKGS</sequence>
<evidence type="ECO:0000313" key="2">
    <source>
        <dbReference type="Proteomes" id="UP000186817"/>
    </source>
</evidence>
<organism evidence="1 2">
    <name type="scientific">Symbiodinium microadriaticum</name>
    <name type="common">Dinoflagellate</name>
    <name type="synonym">Zooxanthella microadriatica</name>
    <dbReference type="NCBI Taxonomy" id="2951"/>
    <lineage>
        <taxon>Eukaryota</taxon>
        <taxon>Sar</taxon>
        <taxon>Alveolata</taxon>
        <taxon>Dinophyceae</taxon>
        <taxon>Suessiales</taxon>
        <taxon>Symbiodiniaceae</taxon>
        <taxon>Symbiodinium</taxon>
    </lineage>
</organism>
<evidence type="ECO:0008006" key="3">
    <source>
        <dbReference type="Google" id="ProtNLM"/>
    </source>
</evidence>
<gene>
    <name evidence="1" type="ORF">AK812_SmicGene42823</name>
</gene>
<dbReference type="OrthoDB" id="10415507at2759"/>
<evidence type="ECO:0000313" key="1">
    <source>
        <dbReference type="EMBL" id="OLP77150.1"/>
    </source>
</evidence>
<reference evidence="1 2" key="1">
    <citation type="submission" date="2016-02" db="EMBL/GenBank/DDBJ databases">
        <title>Genome analysis of coral dinoflagellate symbionts highlights evolutionary adaptations to a symbiotic lifestyle.</title>
        <authorList>
            <person name="Aranda M."/>
            <person name="Li Y."/>
            <person name="Liew Y.J."/>
            <person name="Baumgarten S."/>
            <person name="Simakov O."/>
            <person name="Wilson M."/>
            <person name="Piel J."/>
            <person name="Ashoor H."/>
            <person name="Bougouffa S."/>
            <person name="Bajic V.B."/>
            <person name="Ryu T."/>
            <person name="Ravasi T."/>
            <person name="Bayer T."/>
            <person name="Micklem G."/>
            <person name="Kim H."/>
            <person name="Bhak J."/>
            <person name="Lajeunesse T.C."/>
            <person name="Voolstra C.R."/>
        </authorList>
    </citation>
    <scope>NUCLEOTIDE SEQUENCE [LARGE SCALE GENOMIC DNA]</scope>
    <source>
        <strain evidence="1 2">CCMP2467</strain>
    </source>
</reference>
<protein>
    <recommendedName>
        <fullName evidence="3">Cyclic nucleotide-binding domain-containing protein</fullName>
    </recommendedName>
</protein>
<keyword evidence="2" id="KW-1185">Reference proteome</keyword>
<dbReference type="AlphaFoldDB" id="A0A1Q9C2L8"/>
<comment type="caution">
    <text evidence="1">The sequence shown here is derived from an EMBL/GenBank/DDBJ whole genome shotgun (WGS) entry which is preliminary data.</text>
</comment>
<dbReference type="EMBL" id="LSRX01001834">
    <property type="protein sequence ID" value="OLP77150.1"/>
    <property type="molecule type" value="Genomic_DNA"/>
</dbReference>
<name>A0A1Q9C2L8_SYMMI</name>
<proteinExistence type="predicted"/>